<evidence type="ECO:0000256" key="3">
    <source>
        <dbReference type="ARBA" id="ARBA00022953"/>
    </source>
</evidence>
<dbReference type="GO" id="GO:0039694">
    <property type="term" value="P:viral RNA genome replication"/>
    <property type="evidence" value="ECO:0007669"/>
    <property type="project" value="InterPro"/>
</dbReference>
<name>A0A679E1Y5_9VIRU</name>
<evidence type="ECO:0000259" key="4">
    <source>
        <dbReference type="PROSITE" id="PS50507"/>
    </source>
</evidence>
<organism evidence="5">
    <name type="scientific">Aedes aegypti virga-like virus</name>
    <dbReference type="NCBI Taxonomy" id="2605629"/>
    <lineage>
        <taxon>Viruses</taxon>
        <taxon>Riboviria</taxon>
    </lineage>
</organism>
<dbReference type="InterPro" id="IPR007094">
    <property type="entry name" value="RNA-dir_pol_PSvirus"/>
</dbReference>
<dbReference type="InterPro" id="IPR001788">
    <property type="entry name" value="RNA-dep_RNA_pol_alsuvir"/>
</dbReference>
<keyword evidence="2" id="KW-0548">Nucleotidyltransferase</keyword>
<evidence type="ECO:0000256" key="2">
    <source>
        <dbReference type="ARBA" id="ARBA00022695"/>
    </source>
</evidence>
<dbReference type="GO" id="GO:0003723">
    <property type="term" value="F:RNA binding"/>
    <property type="evidence" value="ECO:0007669"/>
    <property type="project" value="InterPro"/>
</dbReference>
<dbReference type="EMBL" id="LC496783">
    <property type="protein sequence ID" value="BBN20999.1"/>
    <property type="molecule type" value="Genomic_RNA"/>
</dbReference>
<dbReference type="InterPro" id="IPR043502">
    <property type="entry name" value="DNA/RNA_pol_sf"/>
</dbReference>
<protein>
    <recommendedName>
        <fullName evidence="4">RdRp catalytic domain-containing protein</fullName>
    </recommendedName>
</protein>
<dbReference type="GO" id="GO:0006351">
    <property type="term" value="P:DNA-templated transcription"/>
    <property type="evidence" value="ECO:0007669"/>
    <property type="project" value="InterPro"/>
</dbReference>
<accession>A0A679E1Y5</accession>
<reference evidence="5" key="1">
    <citation type="journal article" date="2020" name="Viruses">
        <title>Entomological Assessment of the Status and Risk of Mosquito-borne Arboviral Transmission in Ghana.</title>
        <authorList>
            <person name="Amoa-Bosompem M."/>
            <person name="Kobayashi D."/>
            <person name="Murota K."/>
            <person name="Faizah A.N."/>
            <person name="Itokawa K."/>
            <person name="Fujita R."/>
            <person name="Osei J.H.N."/>
            <person name="Agbosu E."/>
            <person name="Pratt D."/>
            <person name="Kimura S."/>
            <person name="Kwofie K.D."/>
            <person name="Ohashi M."/>
            <person name="Bonney J.H.K."/>
            <person name="Dadzie S."/>
            <person name="Sasaki T."/>
            <person name="Ohta N."/>
            <person name="Isawa H."/>
            <person name="Sawabe K."/>
            <person name="Iwanaga S."/>
        </authorList>
    </citation>
    <scope>NUCLEOTIDE SEQUENCE</scope>
    <source>
        <strain evidence="5">GH115</strain>
    </source>
</reference>
<proteinExistence type="predicted"/>
<sequence>MLFPSTPLTLYEHEAYLVQLSTFDISLPRCTLVPGKNAFNFPQYDCLRPNLKTQMPPKKPNTQLETLLGFQKRNGNVARLHSGLNPEILAKQTYDHFIQSAVEPSSLKVFEQFHHSPIDISNQDFDEWLRTQDNPDVVRKLSQSDSPINERLTNLFNFMIKTAVKPAMQDSDYNKVASVQTIAAALKSVNALYCPIFIKLKRRWLSVMRSKYVYLTDLSLDEFEELLNKRFSSIEYLNSTRIENDISKYDKSMRAWTLLFETRIYKALGLPDHLALIWYQSHVLSRYLDSVSGFSTTVAYQRRSGDASTFFGNTLVNHAVAMAIYADYELLGGVFAGDDNHLWGLSTLRDNVAPIYSDIFNFEAKTLTHFHTSYFCGKFILASVDGFTIVPDPIKLLMKLGRRDLRNWDHVAQYQVSCKDNMKPLLNAFIYRQLSEAISERYNSSITEFSGLFHSINFVVSTQHEFSKLYYTLPDDRLLLDPSLPSLEV</sequence>
<dbReference type="PROSITE" id="PS50507">
    <property type="entry name" value="RDRP_SSRNA_POS"/>
    <property type="match status" value="1"/>
</dbReference>
<dbReference type="Pfam" id="PF00978">
    <property type="entry name" value="RdRP_2"/>
    <property type="match status" value="1"/>
</dbReference>
<keyword evidence="1" id="KW-0808">Transferase</keyword>
<dbReference type="SUPFAM" id="SSF56672">
    <property type="entry name" value="DNA/RNA polymerases"/>
    <property type="match status" value="1"/>
</dbReference>
<dbReference type="GO" id="GO:0003968">
    <property type="term" value="F:RNA-directed RNA polymerase activity"/>
    <property type="evidence" value="ECO:0007669"/>
    <property type="project" value="InterPro"/>
</dbReference>
<evidence type="ECO:0000313" key="5">
    <source>
        <dbReference type="EMBL" id="BBN20999.1"/>
    </source>
</evidence>
<keyword evidence="3" id="KW-0693">Viral RNA replication</keyword>
<feature type="domain" description="RdRp catalytic" evidence="4">
    <location>
        <begin position="239"/>
        <end position="352"/>
    </location>
</feature>
<evidence type="ECO:0000256" key="1">
    <source>
        <dbReference type="ARBA" id="ARBA00022679"/>
    </source>
</evidence>